<gene>
    <name evidence="3" type="ORF">NCGR_LOCUS60266</name>
</gene>
<dbReference type="PANTHER" id="PTHR33709">
    <property type="entry name" value="OSJNBA0035M09.9 PROTEIN"/>
    <property type="match status" value="1"/>
</dbReference>
<keyword evidence="2" id="KW-0472">Membrane</keyword>
<protein>
    <submittedName>
        <fullName evidence="3">Uncharacterized protein</fullName>
    </submittedName>
</protein>
<keyword evidence="4" id="KW-1185">Reference proteome</keyword>
<evidence type="ECO:0000256" key="1">
    <source>
        <dbReference type="SAM" id="MobiDB-lite"/>
    </source>
</evidence>
<dbReference type="AlphaFoldDB" id="A0A811S5G3"/>
<dbReference type="OrthoDB" id="1899156at2759"/>
<dbReference type="Proteomes" id="UP000604825">
    <property type="component" value="Unassembled WGS sequence"/>
</dbReference>
<keyword evidence="2" id="KW-0812">Transmembrane</keyword>
<feature type="transmembrane region" description="Helical" evidence="2">
    <location>
        <begin position="138"/>
        <end position="162"/>
    </location>
</feature>
<evidence type="ECO:0000256" key="2">
    <source>
        <dbReference type="SAM" id="Phobius"/>
    </source>
</evidence>
<name>A0A811S5G3_9POAL</name>
<dbReference type="EMBL" id="CAJGYO010000018">
    <property type="protein sequence ID" value="CAD6336168.1"/>
    <property type="molecule type" value="Genomic_DNA"/>
</dbReference>
<organism evidence="3 4">
    <name type="scientific">Miscanthus lutarioriparius</name>
    <dbReference type="NCBI Taxonomy" id="422564"/>
    <lineage>
        <taxon>Eukaryota</taxon>
        <taxon>Viridiplantae</taxon>
        <taxon>Streptophyta</taxon>
        <taxon>Embryophyta</taxon>
        <taxon>Tracheophyta</taxon>
        <taxon>Spermatophyta</taxon>
        <taxon>Magnoliopsida</taxon>
        <taxon>Liliopsida</taxon>
        <taxon>Poales</taxon>
        <taxon>Poaceae</taxon>
        <taxon>PACMAD clade</taxon>
        <taxon>Panicoideae</taxon>
        <taxon>Andropogonodae</taxon>
        <taxon>Andropogoneae</taxon>
        <taxon>Saccharinae</taxon>
        <taxon>Miscanthus</taxon>
    </lineage>
</organism>
<feature type="compositionally biased region" description="Low complexity" evidence="1">
    <location>
        <begin position="51"/>
        <end position="67"/>
    </location>
</feature>
<feature type="compositionally biased region" description="Low complexity" evidence="1">
    <location>
        <begin position="88"/>
        <end position="112"/>
    </location>
</feature>
<accession>A0A811S5G3</accession>
<comment type="caution">
    <text evidence="3">The sequence shown here is derived from an EMBL/GenBank/DDBJ whole genome shotgun (WGS) entry which is preliminary data.</text>
</comment>
<evidence type="ECO:0000313" key="3">
    <source>
        <dbReference type="EMBL" id="CAD6336168.1"/>
    </source>
</evidence>
<evidence type="ECO:0000313" key="4">
    <source>
        <dbReference type="Proteomes" id="UP000604825"/>
    </source>
</evidence>
<dbReference type="InterPro" id="IPR040339">
    <property type="entry name" value="At1g16860-like"/>
</dbReference>
<reference evidence="3" key="1">
    <citation type="submission" date="2020-10" db="EMBL/GenBank/DDBJ databases">
        <authorList>
            <person name="Han B."/>
            <person name="Lu T."/>
            <person name="Zhao Q."/>
            <person name="Huang X."/>
            <person name="Zhao Y."/>
        </authorList>
    </citation>
    <scope>NUCLEOTIDE SEQUENCE</scope>
</reference>
<feature type="region of interest" description="Disordered" evidence="1">
    <location>
        <begin position="1"/>
        <end position="126"/>
    </location>
</feature>
<keyword evidence="2" id="KW-1133">Transmembrane helix</keyword>
<feature type="transmembrane region" description="Helical" evidence="2">
    <location>
        <begin position="168"/>
        <end position="187"/>
    </location>
</feature>
<proteinExistence type="predicted"/>
<dbReference type="PANTHER" id="PTHR33709:SF17">
    <property type="entry name" value="UBIQUITIN-SPECIFIC PROTEASE FAMILY C19-RELATED PROTEIN"/>
    <property type="match status" value="1"/>
</dbReference>
<sequence>MHQMESGMYVSGPAPDRKRERRLSSGSAATPPYTGGDVARSGELGRMFDISASQSQAPSPASSRRSSGPLHRPSPSPASGPLSQLSHPPGLLVGPSPSPLPVVGSSSSSSRKGSSRRKEVGTAVASPARGRARLGLPFACYVLVAVAAAAALGAGAYCLVSWRRWEVLAAAGGAVAAVAAVFASNAWRTAAEAERFFRRFPDTVFDDHGGDMPVGELVKITGQVTCGRHPLGANFHDASRCVFTSVQMYERRRWVWCCCRRRWRLRHSEARVTNFYISDRNSGKRFYVRAGEGAVITPMIKYKTISFDSDKKGASQNLKNWMATNELSCNGDLRVKEGLIREGDIASVIGILKKHACDIVDAPAGVVTTGCQLIRCMFPVFIEGLILIGDEDPDETVYMV</sequence>